<dbReference type="Gene3D" id="2.40.170.20">
    <property type="entry name" value="TonB-dependent receptor, beta-barrel domain"/>
    <property type="match status" value="1"/>
</dbReference>
<evidence type="ECO:0000313" key="10">
    <source>
        <dbReference type="Proteomes" id="UP000428260"/>
    </source>
</evidence>
<evidence type="ECO:0000256" key="5">
    <source>
        <dbReference type="ARBA" id="ARBA00023136"/>
    </source>
</evidence>
<dbReference type="Gene3D" id="2.60.40.1120">
    <property type="entry name" value="Carboxypeptidase-like, regulatory domain"/>
    <property type="match status" value="1"/>
</dbReference>
<reference evidence="9 10" key="1">
    <citation type="submission" date="2019-11" db="EMBL/GenBank/DDBJ databases">
        <authorList>
            <person name="Zheng R.K."/>
            <person name="Sun C.M."/>
        </authorList>
    </citation>
    <scope>NUCLEOTIDE SEQUENCE [LARGE SCALE GENOMIC DNA]</scope>
    <source>
        <strain evidence="9 10">WC007</strain>
    </source>
</reference>
<keyword evidence="3 7" id="KW-1134">Transmembrane beta strand</keyword>
<evidence type="ECO:0000259" key="8">
    <source>
        <dbReference type="SMART" id="SM00965"/>
    </source>
</evidence>
<dbReference type="InterPro" id="IPR012910">
    <property type="entry name" value="Plug_dom"/>
</dbReference>
<keyword evidence="6 7" id="KW-0998">Cell outer membrane</keyword>
<dbReference type="AlphaFoldDB" id="A0A6I6JYU6"/>
<dbReference type="KEGG" id="mcos:GM418_22590"/>
<gene>
    <name evidence="9" type="ORF">GM418_22590</name>
</gene>
<dbReference type="InterPro" id="IPR039426">
    <property type="entry name" value="TonB-dep_rcpt-like"/>
</dbReference>
<dbReference type="EMBL" id="CP046401">
    <property type="protein sequence ID" value="QGY46348.1"/>
    <property type="molecule type" value="Genomic_DNA"/>
</dbReference>
<evidence type="ECO:0000256" key="6">
    <source>
        <dbReference type="ARBA" id="ARBA00023237"/>
    </source>
</evidence>
<keyword evidence="2 7" id="KW-0813">Transport</keyword>
<dbReference type="InterPro" id="IPR023997">
    <property type="entry name" value="TonB-dep_OMP_SusC/RagA_CS"/>
</dbReference>
<evidence type="ECO:0000256" key="4">
    <source>
        <dbReference type="ARBA" id="ARBA00022692"/>
    </source>
</evidence>
<feature type="domain" description="Secretin/TonB short N-terminal" evidence="8">
    <location>
        <begin position="71"/>
        <end position="122"/>
    </location>
</feature>
<evidence type="ECO:0000256" key="2">
    <source>
        <dbReference type="ARBA" id="ARBA00022448"/>
    </source>
</evidence>
<organism evidence="9 10">
    <name type="scientific">Maribellus comscasis</name>
    <dbReference type="NCBI Taxonomy" id="2681766"/>
    <lineage>
        <taxon>Bacteria</taxon>
        <taxon>Pseudomonadati</taxon>
        <taxon>Bacteroidota</taxon>
        <taxon>Bacteroidia</taxon>
        <taxon>Marinilabiliales</taxon>
        <taxon>Prolixibacteraceae</taxon>
        <taxon>Maribellus</taxon>
    </lineage>
</organism>
<dbReference type="Pfam" id="PF07660">
    <property type="entry name" value="STN"/>
    <property type="match status" value="1"/>
</dbReference>
<dbReference type="SUPFAM" id="SSF49464">
    <property type="entry name" value="Carboxypeptidase regulatory domain-like"/>
    <property type="match status" value="1"/>
</dbReference>
<dbReference type="GO" id="GO:0009279">
    <property type="term" value="C:cell outer membrane"/>
    <property type="evidence" value="ECO:0007669"/>
    <property type="project" value="UniProtKB-SubCell"/>
</dbReference>
<dbReference type="InterPro" id="IPR011662">
    <property type="entry name" value="Secretin/TonB_short_N"/>
</dbReference>
<comment type="subcellular location">
    <subcellularLocation>
        <location evidence="1 7">Cell outer membrane</location>
        <topology evidence="1 7">Multi-pass membrane protein</topology>
    </subcellularLocation>
</comment>
<dbReference type="SUPFAM" id="SSF56935">
    <property type="entry name" value="Porins"/>
    <property type="match status" value="1"/>
</dbReference>
<keyword evidence="10" id="KW-1185">Reference proteome</keyword>
<evidence type="ECO:0000256" key="7">
    <source>
        <dbReference type="PROSITE-ProRule" id="PRU01360"/>
    </source>
</evidence>
<dbReference type="Pfam" id="PF07715">
    <property type="entry name" value="Plug"/>
    <property type="match status" value="1"/>
</dbReference>
<evidence type="ECO:0000256" key="3">
    <source>
        <dbReference type="ARBA" id="ARBA00022452"/>
    </source>
</evidence>
<accession>A0A6I6JYU6</accession>
<protein>
    <submittedName>
        <fullName evidence="9">SusC/RagA family TonB-linked outer membrane protein</fullName>
    </submittedName>
</protein>
<sequence>MKKNLFMRLWCACIPSRKTLLIMRFTLFLFFLSLFQTFATTGYSQDARVSLNIKNSSVGEVLRDIEEQTDYFFLYNNKLVDVNRLVTVNCKDRKVENVLEQIFDGTDVDFVLKDRMIVLTNQLEQQIKVTGKVTDSNGVPLPGVTVLVPGTTIGAVTNPDGTFELEIPSKAESLTFSFIGLKTQEVELNNRTNIDVQMEEDVIGLDEVIAVGYGVMKKSDLTGSVQRVNAEQYAAQQNTSMIEMLNGTVAGFNSTQGTSAAGGGSMEVRGPTSLAADTNPLVVLDGVIYNGNIGDINPNDIESIDILKDASSAAIFGARSASGILIVTTKRGQTSKPTVNFSTKIGVTGLTHHMRSQSPEEYLQSRGDYWADVNQDKPDYYYTNPNNLPDGLAIEEWKNYDATPSDDVVQMWFDRMGMTQIELDNYKAGKTVDWYDQVYRNGLRQDYDLSLSGGTASLKYYWSFGYTDNEGVTLGDDYKNVRSRVNIDADVTDFLKVGANVQYADRDQSSQSTSLGNAISASPYGNIYEEDGKTLTFYPHGDNTSLNPLLYYEYRDKLDKTQTLFATIFGEIKFPFGISYKVSYVNRYTWRKNYYFDPITTPNGFSNQGYGSRVESSSYEWQVDNVFKWKKSFAGIHEFDATFLINAEKYQYWQSSQENSQFAPSGALSYHALQAGISPNLNDNDQYSTGNALMARLNYSLMDKYILTGTWRRDGYSAFGQKHPYAEFPSAAVGWRISEENFFNVNWIDNLKMRISWGANGNRAVGRYDALARLGTTKYIYGTTLATGVYSSTMANSDLRWERTEAFNFGIDFGIFNNVLFGSMEYYDMTTKDLLLNRSLPRIIGYSSVAANLGELGNRGFELTLNSTNVNKSNLRWNSNLVFSFNRNKIKHLYGEMIDVLDENGNVIGQQEADDIGNGWFIGESLDRIWDYEILGVWQLGEEEEAAVYGKQPGDMKLRDVNEDGILNPTDDKVFQGYKTPQYRIGFRNDFTIFKNFEISAFIRADLGYYGVNNLHLNSGANTDFERRNRMYRPYWTYDNPINDYARLNSDTDSPGFNYWGNRSFVRLQDLLVSYNIPKSKISKYKIQNLKIFASFRNLLTITGWEHYDPESGTNMMPMYTSIGIDISL</sequence>
<keyword evidence="5 7" id="KW-0472">Membrane</keyword>
<keyword evidence="4 7" id="KW-0812">Transmembrane</keyword>
<evidence type="ECO:0000256" key="1">
    <source>
        <dbReference type="ARBA" id="ARBA00004571"/>
    </source>
</evidence>
<dbReference type="NCBIfam" id="TIGR04057">
    <property type="entry name" value="SusC_RagA_signa"/>
    <property type="match status" value="1"/>
</dbReference>
<proteinExistence type="inferred from homology"/>
<dbReference type="InterPro" id="IPR023996">
    <property type="entry name" value="TonB-dep_OMP_SusC/RagA"/>
</dbReference>
<dbReference type="PROSITE" id="PS52016">
    <property type="entry name" value="TONB_DEPENDENT_REC_3"/>
    <property type="match status" value="1"/>
</dbReference>
<dbReference type="NCBIfam" id="TIGR04056">
    <property type="entry name" value="OMP_RagA_SusC"/>
    <property type="match status" value="1"/>
</dbReference>
<dbReference type="InterPro" id="IPR037066">
    <property type="entry name" value="Plug_dom_sf"/>
</dbReference>
<comment type="similarity">
    <text evidence="7">Belongs to the TonB-dependent receptor family.</text>
</comment>
<dbReference type="InterPro" id="IPR008969">
    <property type="entry name" value="CarboxyPept-like_regulatory"/>
</dbReference>
<dbReference type="SMART" id="SM00965">
    <property type="entry name" value="STN"/>
    <property type="match status" value="1"/>
</dbReference>
<dbReference type="InterPro" id="IPR036942">
    <property type="entry name" value="Beta-barrel_TonB_sf"/>
</dbReference>
<name>A0A6I6JYU6_9BACT</name>
<dbReference type="Pfam" id="PF13715">
    <property type="entry name" value="CarbopepD_reg_2"/>
    <property type="match status" value="1"/>
</dbReference>
<dbReference type="Gene3D" id="2.170.130.10">
    <property type="entry name" value="TonB-dependent receptor, plug domain"/>
    <property type="match status" value="1"/>
</dbReference>
<dbReference type="Proteomes" id="UP000428260">
    <property type="component" value="Chromosome"/>
</dbReference>
<evidence type="ECO:0000313" key="9">
    <source>
        <dbReference type="EMBL" id="QGY46348.1"/>
    </source>
</evidence>